<evidence type="ECO:0000256" key="6">
    <source>
        <dbReference type="ARBA" id="ARBA00023201"/>
    </source>
</evidence>
<evidence type="ECO:0000256" key="4">
    <source>
        <dbReference type="ARBA" id="ARBA00022989"/>
    </source>
</evidence>
<comment type="similarity">
    <text evidence="7">Belongs to the NhaA Na(+)/H(+) (TC 2.A.33) antiporter family.</text>
</comment>
<keyword evidence="7" id="KW-0406">Ion transport</keyword>
<dbReference type="NCBIfam" id="NF007111">
    <property type="entry name" value="PRK09560.1"/>
    <property type="match status" value="1"/>
</dbReference>
<proteinExistence type="inferred from homology"/>
<gene>
    <name evidence="7 8" type="primary">nhaA</name>
    <name evidence="8" type="ORF">ABUE30_15835</name>
</gene>
<evidence type="ECO:0000313" key="9">
    <source>
        <dbReference type="Proteomes" id="UP001629953"/>
    </source>
</evidence>
<dbReference type="Gene3D" id="1.20.1530.10">
    <property type="entry name" value="Na+/H+ antiporter like domain"/>
    <property type="match status" value="1"/>
</dbReference>
<dbReference type="InterPro" id="IPR004670">
    <property type="entry name" value="NhaA"/>
</dbReference>
<organism evidence="8 9">
    <name type="scientific">Celerinatantimonas yamalensis</name>
    <dbReference type="NCBI Taxonomy" id="559956"/>
    <lineage>
        <taxon>Bacteria</taxon>
        <taxon>Pseudomonadati</taxon>
        <taxon>Pseudomonadota</taxon>
        <taxon>Gammaproteobacteria</taxon>
        <taxon>Celerinatantimonadaceae</taxon>
        <taxon>Celerinatantimonas</taxon>
    </lineage>
</organism>
<feature type="transmembrane region" description="Helical" evidence="7">
    <location>
        <begin position="154"/>
        <end position="175"/>
    </location>
</feature>
<evidence type="ECO:0000256" key="1">
    <source>
        <dbReference type="ARBA" id="ARBA00004429"/>
    </source>
</evidence>
<evidence type="ECO:0000313" key="8">
    <source>
        <dbReference type="EMBL" id="MFM2486503.1"/>
    </source>
</evidence>
<evidence type="ECO:0000256" key="3">
    <source>
        <dbReference type="ARBA" id="ARBA00022692"/>
    </source>
</evidence>
<accession>A0ABW9GBE4</accession>
<feature type="transmembrane region" description="Helical" evidence="7">
    <location>
        <begin position="181"/>
        <end position="197"/>
    </location>
</feature>
<evidence type="ECO:0000256" key="7">
    <source>
        <dbReference type="HAMAP-Rule" id="MF_01844"/>
    </source>
</evidence>
<comment type="caution">
    <text evidence="8">The sequence shown here is derived from an EMBL/GenBank/DDBJ whole genome shotgun (WGS) entry which is preliminary data.</text>
</comment>
<dbReference type="RefSeq" id="WP_408624807.1">
    <property type="nucleotide sequence ID" value="NZ_JBEQCT010000009.1"/>
</dbReference>
<keyword evidence="3 7" id="KW-0812">Transmembrane</keyword>
<protein>
    <recommendedName>
        <fullName evidence="7">Na(+)/H(+) antiporter NhaA</fullName>
    </recommendedName>
    <alternativeName>
        <fullName evidence="7">Sodium/proton antiporter NhaA</fullName>
    </alternativeName>
</protein>
<comment type="catalytic activity">
    <reaction evidence="7">
        <text>Na(+)(in) + 2 H(+)(out) = Na(+)(out) + 2 H(+)(in)</text>
        <dbReference type="Rhea" id="RHEA:29251"/>
        <dbReference type="ChEBI" id="CHEBI:15378"/>
        <dbReference type="ChEBI" id="CHEBI:29101"/>
    </reaction>
</comment>
<keyword evidence="4 7" id="KW-1133">Transmembrane helix</keyword>
<comment type="subcellular location">
    <subcellularLocation>
        <location evidence="1">Cell inner membrane</location>
        <topology evidence="1">Multi-pass membrane protein</topology>
    </subcellularLocation>
    <subcellularLocation>
        <location evidence="7">Cell membrane</location>
        <topology evidence="7">Multi-pass membrane protein</topology>
    </subcellularLocation>
</comment>
<keyword evidence="6 7" id="KW-0739">Sodium transport</keyword>
<feature type="transmembrane region" description="Helical" evidence="7">
    <location>
        <begin position="259"/>
        <end position="278"/>
    </location>
</feature>
<evidence type="ECO:0000256" key="2">
    <source>
        <dbReference type="ARBA" id="ARBA00022475"/>
    </source>
</evidence>
<dbReference type="InterPro" id="IPR023171">
    <property type="entry name" value="Na/H_antiporter_dom_sf"/>
</dbReference>
<evidence type="ECO:0000256" key="5">
    <source>
        <dbReference type="ARBA" id="ARBA00023136"/>
    </source>
</evidence>
<keyword evidence="2 7" id="KW-1003">Cell membrane</keyword>
<dbReference type="PANTHER" id="PTHR30341">
    <property type="entry name" value="SODIUM ION/PROTON ANTIPORTER NHAA-RELATED"/>
    <property type="match status" value="1"/>
</dbReference>
<feature type="transmembrane region" description="Helical" evidence="7">
    <location>
        <begin position="290"/>
        <end position="312"/>
    </location>
</feature>
<keyword evidence="5 7" id="KW-0472">Membrane</keyword>
<feature type="transmembrane region" description="Helical" evidence="7">
    <location>
        <begin position="324"/>
        <end position="350"/>
    </location>
</feature>
<dbReference type="NCBIfam" id="NF007112">
    <property type="entry name" value="PRK09561.1"/>
    <property type="match status" value="1"/>
</dbReference>
<sequence>MRQFIDRFLSMEAASGILLIIAALIALIMANSPLNHLYVHLFDTTLQVRIASLNIEKPLLLWINDGLMAIFFLVIGLEVKREVIEGELSSRDKASLPVFAAIGGMVVPALIYLFFNHHDADLKSGWAIPAATDIAFALGVMALLGKRVPASLKVFLLALAIADDLGVVVIIALFYSHGLSLPALGVAGVAMLGLLMLNRRGCVSLTPYLLMGVVLWVAILKSGMHATVAGVLLGFMIPLRIKGHNHSPLERLEHSLHSVSGYIILPIFAFANAGINLIDAESVFHISLSLGVMLGLFLGKPIGIFGASWLAIRLGAAKLPQGTRMLQLFATAVLAGIGFTMSIFITSLAFPGMDVQIDQARLAILMGSFFAACGGYLLLRSCTQKPSSSA</sequence>
<keyword evidence="7" id="KW-0915">Sodium</keyword>
<keyword evidence="7" id="KW-0050">Antiport</keyword>
<comment type="function">
    <text evidence="7">Na(+)/H(+) antiporter that extrudes sodium in exchange for external protons.</text>
</comment>
<dbReference type="EMBL" id="JBEQCT010000009">
    <property type="protein sequence ID" value="MFM2486503.1"/>
    <property type="molecule type" value="Genomic_DNA"/>
</dbReference>
<name>A0ABW9GBE4_9GAMM</name>
<feature type="transmembrane region" description="Helical" evidence="7">
    <location>
        <begin position="98"/>
        <end position="115"/>
    </location>
</feature>
<feature type="transmembrane region" description="Helical" evidence="7">
    <location>
        <begin position="59"/>
        <end position="77"/>
    </location>
</feature>
<dbReference type="Proteomes" id="UP001629953">
    <property type="component" value="Unassembled WGS sequence"/>
</dbReference>
<feature type="transmembrane region" description="Helical" evidence="7">
    <location>
        <begin position="12"/>
        <end position="30"/>
    </location>
</feature>
<dbReference type="PANTHER" id="PTHR30341:SF0">
    <property type="entry name" value="NA(+)_H(+) ANTIPORTER NHAA"/>
    <property type="match status" value="1"/>
</dbReference>
<reference evidence="8 9" key="1">
    <citation type="journal article" date="2013" name="Int. J. Syst. Evol. Microbiol.">
        <title>Celerinatantimonas yamalensis sp. nov., a cold-adapted diazotrophic bacterium from a cold permafrost brine.</title>
        <authorList>
            <person name="Shcherbakova V."/>
            <person name="Chuvilskaya N."/>
            <person name="Rivkina E."/>
            <person name="Demidov N."/>
            <person name="Uchaeva V."/>
            <person name="Suetin S."/>
            <person name="Suzina N."/>
            <person name="Gilichinsky D."/>
        </authorList>
    </citation>
    <scope>NUCLEOTIDE SEQUENCE [LARGE SCALE GENOMIC DNA]</scope>
    <source>
        <strain evidence="8 9">C7</strain>
    </source>
</reference>
<keyword evidence="7" id="KW-0813">Transport</keyword>
<dbReference type="NCBIfam" id="TIGR00773">
    <property type="entry name" value="NhaA"/>
    <property type="match status" value="1"/>
</dbReference>
<dbReference type="HAMAP" id="MF_01844">
    <property type="entry name" value="NhaA"/>
    <property type="match status" value="1"/>
</dbReference>
<keyword evidence="9" id="KW-1185">Reference proteome</keyword>
<feature type="transmembrane region" description="Helical" evidence="7">
    <location>
        <begin position="209"/>
        <end position="239"/>
    </location>
</feature>
<dbReference type="Pfam" id="PF06965">
    <property type="entry name" value="Na_H_antiport_1"/>
    <property type="match status" value="1"/>
</dbReference>
<feature type="transmembrane region" description="Helical" evidence="7">
    <location>
        <begin position="362"/>
        <end position="379"/>
    </location>
</feature>
<feature type="transmembrane region" description="Helical" evidence="7">
    <location>
        <begin position="127"/>
        <end position="145"/>
    </location>
</feature>